<dbReference type="Gene3D" id="2.40.420.20">
    <property type="match status" value="1"/>
</dbReference>
<dbReference type="OrthoDB" id="9806939at2"/>
<dbReference type="GO" id="GO:0030313">
    <property type="term" value="C:cell envelope"/>
    <property type="evidence" value="ECO:0007669"/>
    <property type="project" value="UniProtKB-SubCell"/>
</dbReference>
<evidence type="ECO:0000256" key="2">
    <source>
        <dbReference type="ARBA" id="ARBA00023054"/>
    </source>
</evidence>
<dbReference type="Gene3D" id="2.40.50.100">
    <property type="match status" value="1"/>
</dbReference>
<keyword evidence="7" id="KW-1185">Reference proteome</keyword>
<gene>
    <name evidence="6" type="ORF">EOD41_02495</name>
</gene>
<feature type="domain" description="CzcB-like C-terminal circularly permuted SH3-like" evidence="5">
    <location>
        <begin position="358"/>
        <end position="399"/>
    </location>
</feature>
<feature type="coiled-coil region" evidence="3">
    <location>
        <begin position="176"/>
        <end position="228"/>
    </location>
</feature>
<comment type="caution">
    <text evidence="6">The sequence shown here is derived from an EMBL/GenBank/DDBJ whole genome shotgun (WGS) entry which is preliminary data.</text>
</comment>
<sequence length="415" mass="46115">MDTVIDAEIIQKRKKKKIIWLVLIVALLIISVLLVRSVFNSTISKSQFTTGVVEISDIENTISANGEVLPEFEEVITSPVNAAIKTALMDAGKKVKPGQPILVLDKSATENEYIKLNFQLETKRNEIRKLKLDLNKSFYDIQSNNSIKQLRISSLQDAVENAKRLFKAGGGTREDIEQAELNLKVALLEKKQLENEIKSKQQTMQVEVKEAEIAAAIQQNDLAELQRKLKLADVSATREGVVTYINKNTGASVHEGDVLVRIADLGSFKVSGTISDNYLDQLHVGMPVIIRVNDIPLRGHVANVYPSVQNGTVSFDVQLDERNNKLFRPNMKVDTYLVTDAHSKIMRLPNGAALKGLGKQDVFVVNKGKAVRRTVTLGMSNFDYVEIVDGLKPGEVVITSDMSEYKNAKEITIEE</sequence>
<accession>A0A437MYY7</accession>
<dbReference type="PANTHER" id="PTHR32347">
    <property type="entry name" value="EFFLUX SYSTEM COMPONENT YKNX-RELATED"/>
    <property type="match status" value="1"/>
</dbReference>
<evidence type="ECO:0000313" key="7">
    <source>
        <dbReference type="Proteomes" id="UP000282759"/>
    </source>
</evidence>
<keyword evidence="4" id="KW-0812">Transmembrane</keyword>
<comment type="subcellular location">
    <subcellularLocation>
        <location evidence="1">Cell envelope</location>
    </subcellularLocation>
</comment>
<evidence type="ECO:0000313" key="6">
    <source>
        <dbReference type="EMBL" id="RVU02826.1"/>
    </source>
</evidence>
<dbReference type="Pfam" id="PF25975">
    <property type="entry name" value="CzcB_C"/>
    <property type="match status" value="1"/>
</dbReference>
<keyword evidence="4" id="KW-0472">Membrane</keyword>
<name>A0A437MYY7_9SPHI</name>
<keyword evidence="2 3" id="KW-0175">Coiled coil</keyword>
<evidence type="ECO:0000259" key="5">
    <source>
        <dbReference type="Pfam" id="PF25975"/>
    </source>
</evidence>
<dbReference type="InterPro" id="IPR058649">
    <property type="entry name" value="CzcB_C"/>
</dbReference>
<evidence type="ECO:0000256" key="1">
    <source>
        <dbReference type="ARBA" id="ARBA00004196"/>
    </source>
</evidence>
<evidence type="ECO:0000256" key="3">
    <source>
        <dbReference type="SAM" id="Coils"/>
    </source>
</evidence>
<dbReference type="RefSeq" id="WP_127703192.1">
    <property type="nucleotide sequence ID" value="NZ_SACK01000001.1"/>
</dbReference>
<dbReference type="EMBL" id="SACK01000001">
    <property type="protein sequence ID" value="RVU02826.1"/>
    <property type="molecule type" value="Genomic_DNA"/>
</dbReference>
<reference evidence="6 7" key="1">
    <citation type="submission" date="2019-01" db="EMBL/GenBank/DDBJ databases">
        <authorList>
            <person name="Chen W.-M."/>
        </authorList>
    </citation>
    <scope>NUCLEOTIDE SEQUENCE [LARGE SCALE GENOMIC DNA]</scope>
    <source>
        <strain evidence="6 7">YBJ-36</strain>
    </source>
</reference>
<dbReference type="Gene3D" id="2.40.30.170">
    <property type="match status" value="1"/>
</dbReference>
<dbReference type="Gene3D" id="1.10.287.470">
    <property type="entry name" value="Helix hairpin bin"/>
    <property type="match status" value="1"/>
</dbReference>
<dbReference type="InterPro" id="IPR050465">
    <property type="entry name" value="UPF0194_transport"/>
</dbReference>
<feature type="transmembrane region" description="Helical" evidence="4">
    <location>
        <begin position="18"/>
        <end position="39"/>
    </location>
</feature>
<keyword evidence="4" id="KW-1133">Transmembrane helix</keyword>
<protein>
    <submittedName>
        <fullName evidence="6">HlyD family efflux transporter periplasmic adaptor subunit</fullName>
    </submittedName>
</protein>
<dbReference type="Proteomes" id="UP000282759">
    <property type="component" value="Unassembled WGS sequence"/>
</dbReference>
<dbReference type="PANTHER" id="PTHR32347:SF14">
    <property type="entry name" value="EFFLUX SYSTEM COMPONENT YKNX-RELATED"/>
    <property type="match status" value="1"/>
</dbReference>
<dbReference type="AlphaFoldDB" id="A0A437MYY7"/>
<evidence type="ECO:0000256" key="4">
    <source>
        <dbReference type="SAM" id="Phobius"/>
    </source>
</evidence>
<organism evidence="6 7">
    <name type="scientific">Mucilaginibacter limnophilus</name>
    <dbReference type="NCBI Taxonomy" id="1932778"/>
    <lineage>
        <taxon>Bacteria</taxon>
        <taxon>Pseudomonadati</taxon>
        <taxon>Bacteroidota</taxon>
        <taxon>Sphingobacteriia</taxon>
        <taxon>Sphingobacteriales</taxon>
        <taxon>Sphingobacteriaceae</taxon>
        <taxon>Mucilaginibacter</taxon>
    </lineage>
</organism>
<proteinExistence type="predicted"/>